<organism evidence="2 3">
    <name type="scientific">Zymoseptoria tritici (strain CBS 115943 / IPO323)</name>
    <name type="common">Speckled leaf blotch fungus</name>
    <name type="synonym">Septoria tritici</name>
    <dbReference type="NCBI Taxonomy" id="336722"/>
    <lineage>
        <taxon>Eukaryota</taxon>
        <taxon>Fungi</taxon>
        <taxon>Dikarya</taxon>
        <taxon>Ascomycota</taxon>
        <taxon>Pezizomycotina</taxon>
        <taxon>Dothideomycetes</taxon>
        <taxon>Dothideomycetidae</taxon>
        <taxon>Mycosphaerellales</taxon>
        <taxon>Mycosphaerellaceae</taxon>
        <taxon>Zymoseptoria</taxon>
    </lineage>
</organism>
<keyword evidence="3" id="KW-1185">Reference proteome</keyword>
<dbReference type="Gene3D" id="3.40.30.10">
    <property type="entry name" value="Glutaredoxin"/>
    <property type="match status" value="1"/>
</dbReference>
<accession>F9WX64</accession>
<dbReference type="PANTHER" id="PTHR13887:SF52">
    <property type="entry name" value="DSBA-LIKE THIOREDOXIN DOMAIN-CONTAINING PROTEIN"/>
    <property type="match status" value="1"/>
</dbReference>
<dbReference type="EMBL" id="CM001196">
    <property type="protein sequence ID" value="EGP91864.1"/>
    <property type="molecule type" value="Genomic_DNA"/>
</dbReference>
<dbReference type="KEGG" id="ztr:MYCGRDRAFT_67546"/>
<dbReference type="Pfam" id="PF01323">
    <property type="entry name" value="DSBA"/>
    <property type="match status" value="1"/>
</dbReference>
<dbReference type="HOGENOM" id="CLU_069253_0_0_1"/>
<dbReference type="RefSeq" id="XP_003856888.1">
    <property type="nucleotide sequence ID" value="XM_003856840.1"/>
</dbReference>
<dbReference type="PANTHER" id="PTHR13887">
    <property type="entry name" value="GLUTATHIONE S-TRANSFERASE KAPPA"/>
    <property type="match status" value="1"/>
</dbReference>
<dbReference type="InterPro" id="IPR036249">
    <property type="entry name" value="Thioredoxin-like_sf"/>
</dbReference>
<reference evidence="2 3" key="1">
    <citation type="journal article" date="2011" name="PLoS Genet.">
        <title>Finished genome of the fungal wheat pathogen Mycosphaerella graminicola reveals dispensome structure, chromosome plasticity, and stealth pathogenesis.</title>
        <authorList>
            <person name="Goodwin S.B."/>
            <person name="Ben M'barek S."/>
            <person name="Dhillon B."/>
            <person name="Wittenberg A.H.J."/>
            <person name="Crane C.F."/>
            <person name="Hane J.K."/>
            <person name="Foster A.J."/>
            <person name="Van der Lee T.A.J."/>
            <person name="Grimwood J."/>
            <person name="Aerts A."/>
            <person name="Antoniw J."/>
            <person name="Bailey A."/>
            <person name="Bluhm B."/>
            <person name="Bowler J."/>
            <person name="Bristow J."/>
            <person name="van der Burgt A."/>
            <person name="Canto-Canche B."/>
            <person name="Churchill A.C.L."/>
            <person name="Conde-Ferraez L."/>
            <person name="Cools H.J."/>
            <person name="Coutinho P.M."/>
            <person name="Csukai M."/>
            <person name="Dehal P."/>
            <person name="De Wit P."/>
            <person name="Donzelli B."/>
            <person name="van de Geest H.C."/>
            <person name="van Ham R.C.H.J."/>
            <person name="Hammond-Kosack K.E."/>
            <person name="Henrissat B."/>
            <person name="Kilian A."/>
            <person name="Kobayashi A.K."/>
            <person name="Koopmann E."/>
            <person name="Kourmpetis Y."/>
            <person name="Kuzniar A."/>
            <person name="Lindquist E."/>
            <person name="Lombard V."/>
            <person name="Maliepaard C."/>
            <person name="Martins N."/>
            <person name="Mehrabi R."/>
            <person name="Nap J.P.H."/>
            <person name="Ponomarenko A."/>
            <person name="Rudd J.J."/>
            <person name="Salamov A."/>
            <person name="Schmutz J."/>
            <person name="Schouten H.J."/>
            <person name="Shapiro H."/>
            <person name="Stergiopoulos I."/>
            <person name="Torriani S.F.F."/>
            <person name="Tu H."/>
            <person name="de Vries R.P."/>
            <person name="Waalwijk C."/>
            <person name="Ware S.B."/>
            <person name="Wiebenga A."/>
            <person name="Zwiers L.-H."/>
            <person name="Oliver R.P."/>
            <person name="Grigoriev I.V."/>
            <person name="Kema G.H.J."/>
        </authorList>
    </citation>
    <scope>NUCLEOTIDE SEQUENCE [LARGE SCALE GENOMIC DNA]</scope>
    <source>
        <strain evidence="3">CBS 115943 / IPO323</strain>
    </source>
</reference>
<evidence type="ECO:0000259" key="1">
    <source>
        <dbReference type="Pfam" id="PF01323"/>
    </source>
</evidence>
<dbReference type="OMA" id="DKYEWYK"/>
<dbReference type="InterPro" id="IPR001853">
    <property type="entry name" value="DSBA-like_thioredoxin_dom"/>
</dbReference>
<gene>
    <name evidence="2" type="ORF">MYCGRDRAFT_67546</name>
</gene>
<dbReference type="VEuPathDB" id="FungiDB:ZTRI_1.2014"/>
<proteinExistence type="predicted"/>
<evidence type="ECO:0000313" key="2">
    <source>
        <dbReference type="EMBL" id="EGP91864.1"/>
    </source>
</evidence>
<dbReference type="InParanoid" id="F9WX64"/>
<name>F9WX64_ZYMTI</name>
<dbReference type="SUPFAM" id="SSF52833">
    <property type="entry name" value="Thioredoxin-like"/>
    <property type="match status" value="1"/>
</dbReference>
<dbReference type="Proteomes" id="UP000008062">
    <property type="component" value="Chromosome 1"/>
</dbReference>
<protein>
    <recommendedName>
        <fullName evidence="1">DSBA-like thioredoxin domain-containing protein</fullName>
    </recommendedName>
</protein>
<dbReference type="eggNOG" id="ENOG502SHVE">
    <property type="taxonomic scope" value="Eukaryota"/>
</dbReference>
<feature type="domain" description="DSBA-like thioredoxin" evidence="1">
    <location>
        <begin position="6"/>
        <end position="218"/>
    </location>
</feature>
<dbReference type="GeneID" id="13398274"/>
<dbReference type="STRING" id="336722.F9WX64"/>
<dbReference type="GO" id="GO:0016491">
    <property type="term" value="F:oxidoreductase activity"/>
    <property type="evidence" value="ECO:0007669"/>
    <property type="project" value="InterPro"/>
</dbReference>
<sequence>MPYESTINFTLDTICPWTYLAKRRLAKALAQIPQDTTSTTFTVKYLPYQLYPSASQTGEDKYAWYKKSRYGDSAEKMKVYETLMTAYGIGEGIDYKFTGTVANTIHAHRCIYVFQEKYGPEVVDKFVDSLYRQFFEEEKHPSSHDTLLAAAREAGIEDGEARRVIVEDEDEGLMDTKMLIREQAGNAIDSVPYIVIDGKRRDVTLQGCREVPEYVKALEQVVKENS</sequence>
<dbReference type="OrthoDB" id="1930760at2759"/>
<evidence type="ECO:0000313" key="3">
    <source>
        <dbReference type="Proteomes" id="UP000008062"/>
    </source>
</evidence>
<dbReference type="CDD" id="cd03024">
    <property type="entry name" value="DsbA_FrnE"/>
    <property type="match status" value="1"/>
</dbReference>
<dbReference type="AlphaFoldDB" id="F9WX64"/>